<proteinExistence type="predicted"/>
<sequence>MSHVVPPYRVLSVGFEGEILAELRKRFDVACVISADPSADVNWDSLHLLKLAVPAPSMDEAMRACFDAVSASFLRFADINSRRHYYVTPPFSNVYNSFVLTFTFCYDLWKRHRIELVLSANIAHEGFDFVLVEMARYLGIKVVMCYQSLIASRFWMAARVDDFGLPALNPTLYEREASGYRLPENWFYMKKLPQDASYGPKMLLSELARRPWRAPLALVRFAYARRYRQDIARLTRALPAGERYIYVPLHLQPELTTSALGGDYSDQMLALEALSAWVPDGVKIYAKENPKQTEKQRDEFFYKRLSALSNVTLLSNAEDSISLIKGSIGVATITGTAGWEALFHGKPVIVFGLAWYRFIEGVFAFQTDLSFETFSSAVPPSPERLADKLDDALMTTGRGIVDSHYRVLVDGFDAIANAHDVAESLVRFVDAKFANGGAGA</sequence>
<gene>
    <name evidence="1" type="ORF">FZ934_17420</name>
</gene>
<dbReference type="SUPFAM" id="SSF53756">
    <property type="entry name" value="UDP-Glycosyltransferase/glycogen phosphorylase"/>
    <property type="match status" value="2"/>
</dbReference>
<dbReference type="GO" id="GO:0000271">
    <property type="term" value="P:polysaccharide biosynthetic process"/>
    <property type="evidence" value="ECO:0007669"/>
    <property type="project" value="InterPro"/>
</dbReference>
<evidence type="ECO:0000313" key="1">
    <source>
        <dbReference type="EMBL" id="QFY62019.1"/>
    </source>
</evidence>
<name>A0A5Q0CE05_9HYPH</name>
<dbReference type="AlphaFoldDB" id="A0A5Q0CE05"/>
<dbReference type="EMBL" id="CP043498">
    <property type="protein sequence ID" value="QFY62019.1"/>
    <property type="molecule type" value="Genomic_DNA"/>
</dbReference>
<evidence type="ECO:0008006" key="3">
    <source>
        <dbReference type="Google" id="ProtNLM"/>
    </source>
</evidence>
<keyword evidence="2" id="KW-1185">Reference proteome</keyword>
<dbReference type="KEGG" id="rgr:FZ934_17420"/>
<protein>
    <recommendedName>
        <fullName evidence="3">Capsular biosynthesis protein</fullName>
    </recommendedName>
</protein>
<accession>A0A5Q0CE05</accession>
<dbReference type="InterPro" id="IPR007833">
    <property type="entry name" value="Capsule_polysaccharide_synth"/>
</dbReference>
<dbReference type="OrthoDB" id="9794206at2"/>
<reference evidence="1 2" key="1">
    <citation type="submission" date="2019-08" db="EMBL/GenBank/DDBJ databases">
        <title>Prosopis cineraria nodule microbiome.</title>
        <authorList>
            <person name="Ali R."/>
            <person name="Chaluvadi S.R."/>
            <person name="Wang X."/>
        </authorList>
    </citation>
    <scope>NUCLEOTIDE SEQUENCE [LARGE SCALE GENOMIC DNA]</scope>
    <source>
        <strain evidence="1 2">BG7</strain>
    </source>
</reference>
<dbReference type="GO" id="GO:0015774">
    <property type="term" value="P:polysaccharide transport"/>
    <property type="evidence" value="ECO:0007669"/>
    <property type="project" value="InterPro"/>
</dbReference>
<organism evidence="1 2">
    <name type="scientific">Rhizobium grahamii</name>
    <dbReference type="NCBI Taxonomy" id="1120045"/>
    <lineage>
        <taxon>Bacteria</taxon>
        <taxon>Pseudomonadati</taxon>
        <taxon>Pseudomonadota</taxon>
        <taxon>Alphaproteobacteria</taxon>
        <taxon>Hyphomicrobiales</taxon>
        <taxon>Rhizobiaceae</taxon>
        <taxon>Rhizobium/Agrobacterium group</taxon>
        <taxon>Rhizobium</taxon>
    </lineage>
</organism>
<dbReference type="RefSeq" id="WP_153272074.1">
    <property type="nucleotide sequence ID" value="NZ_CP043498.1"/>
</dbReference>
<dbReference type="Proteomes" id="UP000326881">
    <property type="component" value="Chromosome"/>
</dbReference>
<dbReference type="Pfam" id="PF05159">
    <property type="entry name" value="Capsule_synth"/>
    <property type="match status" value="1"/>
</dbReference>
<evidence type="ECO:0000313" key="2">
    <source>
        <dbReference type="Proteomes" id="UP000326881"/>
    </source>
</evidence>